<dbReference type="AlphaFoldDB" id="A0A9W5Z5A5"/>
<evidence type="ECO:0000256" key="3">
    <source>
        <dbReference type="ARBA" id="ARBA00022827"/>
    </source>
</evidence>
<proteinExistence type="inferred from homology"/>
<evidence type="ECO:0000313" key="6">
    <source>
        <dbReference type="EMBL" id="GKZ27941.1"/>
    </source>
</evidence>
<comment type="caution">
    <text evidence="6">The sequence shown here is derived from an EMBL/GenBank/DDBJ whole genome shotgun (WGS) entry which is preliminary data.</text>
</comment>
<keyword evidence="4" id="KW-0560">Oxidoreductase</keyword>
<dbReference type="EMBL" id="BROQ01000390">
    <property type="protein sequence ID" value="GKZ27941.1"/>
    <property type="molecule type" value="Genomic_DNA"/>
</dbReference>
<gene>
    <name evidence="6" type="ORF">AbraCBS73388_007144</name>
</gene>
<name>A0A9W5Z5A5_9EURO</name>
<keyword evidence="3" id="KW-0274">FAD</keyword>
<evidence type="ECO:0000256" key="1">
    <source>
        <dbReference type="ARBA" id="ARBA00007992"/>
    </source>
</evidence>
<sequence>MESNFKVIIVGGSVAGLTLSHCLNAAGIDNVVLEKHTDVTAQVGASIGILPNGGRILEQLGIYSRIEKLTEPLVRAHISFPDGFALPSDYPATVWQRSGFPFSFLTRAELIGGIYASFEDTSHIH</sequence>
<evidence type="ECO:0000313" key="7">
    <source>
        <dbReference type="Proteomes" id="UP001143548"/>
    </source>
</evidence>
<comment type="similarity">
    <text evidence="1">Belongs to the paxM FAD-dependent monooxygenase family.</text>
</comment>
<dbReference type="InterPro" id="IPR002938">
    <property type="entry name" value="FAD-bd"/>
</dbReference>
<dbReference type="InterPro" id="IPR050562">
    <property type="entry name" value="FAD_mOase_fung"/>
</dbReference>
<dbReference type="InterPro" id="IPR036188">
    <property type="entry name" value="FAD/NAD-bd_sf"/>
</dbReference>
<organism evidence="6 7">
    <name type="scientific">Aspergillus brasiliensis</name>
    <dbReference type="NCBI Taxonomy" id="319629"/>
    <lineage>
        <taxon>Eukaryota</taxon>
        <taxon>Fungi</taxon>
        <taxon>Dikarya</taxon>
        <taxon>Ascomycota</taxon>
        <taxon>Pezizomycotina</taxon>
        <taxon>Eurotiomycetes</taxon>
        <taxon>Eurotiomycetidae</taxon>
        <taxon>Eurotiales</taxon>
        <taxon>Aspergillaceae</taxon>
        <taxon>Aspergillus</taxon>
        <taxon>Aspergillus subgen. Circumdati</taxon>
    </lineage>
</organism>
<feature type="domain" description="FAD-binding" evidence="5">
    <location>
        <begin position="6"/>
        <end position="75"/>
    </location>
</feature>
<evidence type="ECO:0000259" key="5">
    <source>
        <dbReference type="Pfam" id="PF01494"/>
    </source>
</evidence>
<reference evidence="6" key="1">
    <citation type="submission" date="2022-07" db="EMBL/GenBank/DDBJ databases">
        <title>Taxonomy of Aspergillus series Nigri: significant species reduction supported by multi-species coalescent approaches.</title>
        <authorList>
            <person name="Bian C."/>
            <person name="Kusuya Y."/>
            <person name="Sklenar F."/>
            <person name="D'hooge E."/>
            <person name="Yaguchi T."/>
            <person name="Takahashi H."/>
            <person name="Hubka V."/>
        </authorList>
    </citation>
    <scope>NUCLEOTIDE SEQUENCE</scope>
    <source>
        <strain evidence="6">CBS 733.88</strain>
    </source>
</reference>
<dbReference type="Proteomes" id="UP001143548">
    <property type="component" value="Unassembled WGS sequence"/>
</dbReference>
<dbReference type="GO" id="GO:0004497">
    <property type="term" value="F:monooxygenase activity"/>
    <property type="evidence" value="ECO:0007669"/>
    <property type="project" value="InterPro"/>
</dbReference>
<dbReference type="PANTHER" id="PTHR47356">
    <property type="entry name" value="FAD-DEPENDENT MONOOXYGENASE ASQG-RELATED"/>
    <property type="match status" value="1"/>
</dbReference>
<evidence type="ECO:0000256" key="4">
    <source>
        <dbReference type="ARBA" id="ARBA00023002"/>
    </source>
</evidence>
<feature type="non-terminal residue" evidence="6">
    <location>
        <position position="1"/>
    </location>
</feature>
<keyword evidence="2" id="KW-0285">Flavoprotein</keyword>
<protein>
    <recommendedName>
        <fullName evidence="5">FAD-binding domain-containing protein</fullName>
    </recommendedName>
</protein>
<accession>A0A9W5Z5A5</accession>
<dbReference type="Gene3D" id="3.50.50.60">
    <property type="entry name" value="FAD/NAD(P)-binding domain"/>
    <property type="match status" value="1"/>
</dbReference>
<evidence type="ECO:0000256" key="2">
    <source>
        <dbReference type="ARBA" id="ARBA00022630"/>
    </source>
</evidence>
<dbReference type="SUPFAM" id="SSF51905">
    <property type="entry name" value="FAD/NAD(P)-binding domain"/>
    <property type="match status" value="1"/>
</dbReference>
<dbReference type="Pfam" id="PF01494">
    <property type="entry name" value="FAD_binding_3"/>
    <property type="match status" value="1"/>
</dbReference>
<dbReference type="GO" id="GO:0071949">
    <property type="term" value="F:FAD binding"/>
    <property type="evidence" value="ECO:0007669"/>
    <property type="project" value="InterPro"/>
</dbReference>
<dbReference type="PANTHER" id="PTHR47356:SF2">
    <property type="entry name" value="FAD-BINDING DOMAIN-CONTAINING PROTEIN-RELATED"/>
    <property type="match status" value="1"/>
</dbReference>